<accession>A0A356LM60</accession>
<sequence>MDAIRIKKKYGTIETVRTARQKDLNLRDFITRTAANLEATAPAIEVRQEGPEEVVLAAFEGSSRAIVMRLSKTADSVFNVMCDDPIKAAKTARPMCDNYVSSFRLKN</sequence>
<dbReference type="Proteomes" id="UP000264036">
    <property type="component" value="Unassembled WGS sequence"/>
</dbReference>
<dbReference type="EMBL" id="DOEK01000047">
    <property type="protein sequence ID" value="HBP32046.1"/>
    <property type="molecule type" value="Genomic_DNA"/>
</dbReference>
<evidence type="ECO:0000313" key="2">
    <source>
        <dbReference type="Proteomes" id="UP000264036"/>
    </source>
</evidence>
<proteinExistence type="predicted"/>
<organism evidence="1 2">
    <name type="scientific">Advenella kashmirensis</name>
    <dbReference type="NCBI Taxonomy" id="310575"/>
    <lineage>
        <taxon>Bacteria</taxon>
        <taxon>Pseudomonadati</taxon>
        <taxon>Pseudomonadota</taxon>
        <taxon>Betaproteobacteria</taxon>
        <taxon>Burkholderiales</taxon>
        <taxon>Alcaligenaceae</taxon>
    </lineage>
</organism>
<comment type="caution">
    <text evidence="1">The sequence shown here is derived from an EMBL/GenBank/DDBJ whole genome shotgun (WGS) entry which is preliminary data.</text>
</comment>
<dbReference type="AlphaFoldDB" id="A0A356LM60"/>
<protein>
    <submittedName>
        <fullName evidence="1">Uncharacterized protein</fullName>
    </submittedName>
</protein>
<name>A0A356LM60_9BURK</name>
<gene>
    <name evidence="1" type="ORF">DD666_21880</name>
</gene>
<evidence type="ECO:0000313" key="1">
    <source>
        <dbReference type="EMBL" id="HBP32046.1"/>
    </source>
</evidence>
<reference evidence="1 2" key="1">
    <citation type="journal article" date="2018" name="Nat. Biotechnol.">
        <title>A standardized bacterial taxonomy based on genome phylogeny substantially revises the tree of life.</title>
        <authorList>
            <person name="Parks D.H."/>
            <person name="Chuvochina M."/>
            <person name="Waite D.W."/>
            <person name="Rinke C."/>
            <person name="Skarshewski A."/>
            <person name="Chaumeil P.A."/>
            <person name="Hugenholtz P."/>
        </authorList>
    </citation>
    <scope>NUCLEOTIDE SEQUENCE [LARGE SCALE GENOMIC DNA]</scope>
    <source>
        <strain evidence="1">UBA10707</strain>
    </source>
</reference>